<gene>
    <name evidence="5" type="ORF">SHERM_06019</name>
</gene>
<dbReference type="OrthoDB" id="1922883at2759"/>
<dbReference type="AlphaFoldDB" id="A0A9N7RQB4"/>
<dbReference type="InterPro" id="IPR036312">
    <property type="entry name" value="Bifun_inhib/LTP/seed_sf"/>
</dbReference>
<dbReference type="SUPFAM" id="SSF47699">
    <property type="entry name" value="Bifunctional inhibitor/lipid-transfer protein/seed storage 2S albumin"/>
    <property type="match status" value="1"/>
</dbReference>
<feature type="chain" id="PRO_5040385206" description="Bifunctional inhibitor/plant lipid transfer protein/seed storage helical domain-containing protein" evidence="3">
    <location>
        <begin position="21"/>
        <end position="185"/>
    </location>
</feature>
<feature type="compositionally biased region" description="Polar residues" evidence="2">
    <location>
        <begin position="175"/>
        <end position="185"/>
    </location>
</feature>
<dbReference type="CDD" id="cd00261">
    <property type="entry name" value="AAI_SS"/>
    <property type="match status" value="1"/>
</dbReference>
<keyword evidence="6" id="KW-1185">Reference proteome</keyword>
<evidence type="ECO:0000313" key="6">
    <source>
        <dbReference type="Proteomes" id="UP001153555"/>
    </source>
</evidence>
<organism evidence="5 6">
    <name type="scientific">Striga hermonthica</name>
    <name type="common">Purple witchweed</name>
    <name type="synonym">Buchnera hermonthica</name>
    <dbReference type="NCBI Taxonomy" id="68872"/>
    <lineage>
        <taxon>Eukaryota</taxon>
        <taxon>Viridiplantae</taxon>
        <taxon>Streptophyta</taxon>
        <taxon>Embryophyta</taxon>
        <taxon>Tracheophyta</taxon>
        <taxon>Spermatophyta</taxon>
        <taxon>Magnoliopsida</taxon>
        <taxon>eudicotyledons</taxon>
        <taxon>Gunneridae</taxon>
        <taxon>Pentapetalae</taxon>
        <taxon>asterids</taxon>
        <taxon>lamiids</taxon>
        <taxon>Lamiales</taxon>
        <taxon>Orobanchaceae</taxon>
        <taxon>Buchnereae</taxon>
        <taxon>Striga</taxon>
    </lineage>
</organism>
<dbReference type="EMBL" id="CACSLK010031421">
    <property type="protein sequence ID" value="CAA0839453.1"/>
    <property type="molecule type" value="Genomic_DNA"/>
</dbReference>
<dbReference type="PANTHER" id="PTHR35496">
    <property type="entry name" value="2S SEED STORAGE PROTEIN 1-RELATED"/>
    <property type="match status" value="1"/>
</dbReference>
<evidence type="ECO:0000259" key="4">
    <source>
        <dbReference type="SMART" id="SM00499"/>
    </source>
</evidence>
<keyword evidence="3" id="KW-0732">Signal</keyword>
<reference evidence="5" key="1">
    <citation type="submission" date="2019-12" db="EMBL/GenBank/DDBJ databases">
        <authorList>
            <person name="Scholes J."/>
        </authorList>
    </citation>
    <scope>NUCLEOTIDE SEQUENCE</scope>
</reference>
<protein>
    <recommendedName>
        <fullName evidence="4">Bifunctional inhibitor/plant lipid transfer protein/seed storage helical domain-containing protein</fullName>
    </recommendedName>
</protein>
<dbReference type="Proteomes" id="UP001153555">
    <property type="component" value="Unassembled WGS sequence"/>
</dbReference>
<feature type="region of interest" description="Disordered" evidence="2">
    <location>
        <begin position="144"/>
        <end position="185"/>
    </location>
</feature>
<feature type="signal peptide" evidence="3">
    <location>
        <begin position="1"/>
        <end position="20"/>
    </location>
</feature>
<dbReference type="InterPro" id="IPR016140">
    <property type="entry name" value="Bifunc_inhib/LTP/seed_store"/>
</dbReference>
<dbReference type="Pfam" id="PF00234">
    <property type="entry name" value="Tryp_alpha_amyl"/>
    <property type="match status" value="1"/>
</dbReference>
<dbReference type="GO" id="GO:0045735">
    <property type="term" value="F:nutrient reservoir activity"/>
    <property type="evidence" value="ECO:0007669"/>
    <property type="project" value="InterPro"/>
</dbReference>
<proteinExistence type="inferred from homology"/>
<dbReference type="SMART" id="SM00499">
    <property type="entry name" value="AAI"/>
    <property type="match status" value="1"/>
</dbReference>
<name>A0A9N7RQB4_STRHE</name>
<dbReference type="PANTHER" id="PTHR35496:SF7">
    <property type="entry name" value="2S SULFUR-RICH SEED STORAGE PROTEIN 2-LIKE"/>
    <property type="match status" value="1"/>
</dbReference>
<evidence type="ECO:0000313" key="5">
    <source>
        <dbReference type="EMBL" id="CAA0839453.1"/>
    </source>
</evidence>
<dbReference type="Gene3D" id="1.10.110.10">
    <property type="entry name" value="Plant lipid-transfer and hydrophobic proteins"/>
    <property type="match status" value="1"/>
</dbReference>
<evidence type="ECO:0000256" key="3">
    <source>
        <dbReference type="SAM" id="SignalP"/>
    </source>
</evidence>
<feature type="domain" description="Bifunctional inhibitor/plant lipid transfer protein/seed storage helical" evidence="4">
    <location>
        <begin position="39"/>
        <end position="115"/>
    </location>
</feature>
<sequence length="185" mass="21102">MRRFTALTATLLLLLAVVSAVKVLGSCGEEIKSQRLSSCREYLRDSSRLDVSENGWREEFPRCCEELEQINEQCRCQALSQLVAQQQMAQGREKQEMLRTAQSLTSLCRIPPQSCEIQLRGLLSFFSHCICGVESEYRRRAVDRRRPTELTPPSLLVGSYYPNRPNKRRKHHETGTGTPTSPSLE</sequence>
<comment type="similarity">
    <text evidence="1">Belongs to the 2S seed storage albumins family.</text>
</comment>
<dbReference type="InterPro" id="IPR000617">
    <property type="entry name" value="Napin/2SS/CON"/>
</dbReference>
<evidence type="ECO:0000256" key="2">
    <source>
        <dbReference type="SAM" id="MobiDB-lite"/>
    </source>
</evidence>
<comment type="caution">
    <text evidence="5">The sequence shown here is derived from an EMBL/GenBank/DDBJ whole genome shotgun (WGS) entry which is preliminary data.</text>
</comment>
<accession>A0A9N7RQB4</accession>
<evidence type="ECO:0000256" key="1">
    <source>
        <dbReference type="ARBA" id="ARBA00008262"/>
    </source>
</evidence>